<dbReference type="CDD" id="cd03293">
    <property type="entry name" value="ABC_NrtD_SsuB_transporters"/>
    <property type="match status" value="1"/>
</dbReference>
<dbReference type="PROSITE" id="PS50893">
    <property type="entry name" value="ABC_TRANSPORTER_2"/>
    <property type="match status" value="1"/>
</dbReference>
<dbReference type="Pfam" id="PF00005">
    <property type="entry name" value="ABC_tran"/>
    <property type="match status" value="1"/>
</dbReference>
<name>A0A239TZM5_9FIRM</name>
<evidence type="ECO:0000313" key="6">
    <source>
        <dbReference type="Proteomes" id="UP000215383"/>
    </source>
</evidence>
<dbReference type="Gene3D" id="3.40.50.300">
    <property type="entry name" value="P-loop containing nucleotide triphosphate hydrolases"/>
    <property type="match status" value="1"/>
</dbReference>
<evidence type="ECO:0000256" key="2">
    <source>
        <dbReference type="ARBA" id="ARBA00022741"/>
    </source>
</evidence>
<keyword evidence="3 5" id="KW-0067">ATP-binding</keyword>
<reference evidence="5 6" key="1">
    <citation type="submission" date="2017-06" db="EMBL/GenBank/DDBJ databases">
        <authorList>
            <consortium name="Pathogen Informatics"/>
        </authorList>
    </citation>
    <scope>NUCLEOTIDE SEQUENCE [LARGE SCALE GENOMIC DNA]</scope>
    <source>
        <strain evidence="5 6">NCTC10570</strain>
    </source>
</reference>
<organism evidence="5 6">
    <name type="scientific">Megamonas hypermegale</name>
    <dbReference type="NCBI Taxonomy" id="158847"/>
    <lineage>
        <taxon>Bacteria</taxon>
        <taxon>Bacillati</taxon>
        <taxon>Bacillota</taxon>
        <taxon>Negativicutes</taxon>
        <taxon>Selenomonadales</taxon>
        <taxon>Selenomonadaceae</taxon>
        <taxon>Megamonas</taxon>
    </lineage>
</organism>
<proteinExistence type="predicted"/>
<dbReference type="AlphaFoldDB" id="A0A239TZM5"/>
<dbReference type="InterPro" id="IPR003439">
    <property type="entry name" value="ABC_transporter-like_ATP-bd"/>
</dbReference>
<evidence type="ECO:0000259" key="4">
    <source>
        <dbReference type="PROSITE" id="PS50893"/>
    </source>
</evidence>
<dbReference type="PROSITE" id="PS00211">
    <property type="entry name" value="ABC_TRANSPORTER_1"/>
    <property type="match status" value="1"/>
</dbReference>
<dbReference type="PANTHER" id="PTHR42788:SF13">
    <property type="entry name" value="ALIPHATIC SULFONATES IMPORT ATP-BINDING PROTEIN SSUB"/>
    <property type="match status" value="1"/>
</dbReference>
<dbReference type="eggNOG" id="COG1116">
    <property type="taxonomic scope" value="Bacteria"/>
</dbReference>
<dbReference type="InterPro" id="IPR017871">
    <property type="entry name" value="ABC_transporter-like_CS"/>
</dbReference>
<evidence type="ECO:0000256" key="1">
    <source>
        <dbReference type="ARBA" id="ARBA00022448"/>
    </source>
</evidence>
<evidence type="ECO:0000256" key="3">
    <source>
        <dbReference type="ARBA" id="ARBA00022840"/>
    </source>
</evidence>
<gene>
    <name evidence="5" type="primary">ssuB_2</name>
    <name evidence="5" type="ORF">SAMEA4364220_01762</name>
</gene>
<dbReference type="SUPFAM" id="SSF52540">
    <property type="entry name" value="P-loop containing nucleoside triphosphate hydrolases"/>
    <property type="match status" value="1"/>
</dbReference>
<protein>
    <submittedName>
        <fullName evidence="5">Aliphatic sulfonates import ATP-binding protein SsuB</fullName>
        <ecNumber evidence="5">3.6.3.-</ecNumber>
    </submittedName>
</protein>
<keyword evidence="5" id="KW-0378">Hydrolase</keyword>
<evidence type="ECO:0000313" key="5">
    <source>
        <dbReference type="EMBL" id="SNV03371.1"/>
    </source>
</evidence>
<sequence length="254" mass="28584">MSVEFINIHKSFDEVNGKPKYILEDINLKIKTGEFICVLGKSGCGKSTMLNLLAGYLKPDKGRIIVDGVDVNGPSAQRGVVFQQHALFPWYTVKENIEFGLKLKKHKKSEVEKIAKQYIDMIGLQGYENAYPAELSGGMAQRVGIARALVNNPQVLLMDEPLGALDAMTRDTMRKELIRIWQISKKTIFFITHSVPEAVYLADRVILLKQGHIAMDTPINLVRPRDIRSKEFNEYVDLFSKGLTDGSNMDVIVE</sequence>
<dbReference type="InterPro" id="IPR027417">
    <property type="entry name" value="P-loop_NTPase"/>
</dbReference>
<dbReference type="SMART" id="SM00382">
    <property type="entry name" value="AAA"/>
    <property type="match status" value="1"/>
</dbReference>
<accession>A0A239TZM5</accession>
<keyword evidence="6" id="KW-1185">Reference proteome</keyword>
<dbReference type="InterPro" id="IPR050166">
    <property type="entry name" value="ABC_transporter_ATP-bind"/>
</dbReference>
<dbReference type="GO" id="GO:0016887">
    <property type="term" value="F:ATP hydrolysis activity"/>
    <property type="evidence" value="ECO:0007669"/>
    <property type="project" value="InterPro"/>
</dbReference>
<keyword evidence="1" id="KW-0813">Transport</keyword>
<dbReference type="InterPro" id="IPR003593">
    <property type="entry name" value="AAA+_ATPase"/>
</dbReference>
<dbReference type="GeneID" id="78507753"/>
<dbReference type="GO" id="GO:0005524">
    <property type="term" value="F:ATP binding"/>
    <property type="evidence" value="ECO:0007669"/>
    <property type="project" value="UniProtKB-KW"/>
</dbReference>
<feature type="domain" description="ABC transporter" evidence="4">
    <location>
        <begin position="3"/>
        <end position="235"/>
    </location>
</feature>
<keyword evidence="2" id="KW-0547">Nucleotide-binding</keyword>
<dbReference type="Proteomes" id="UP000215383">
    <property type="component" value="Chromosome 1"/>
</dbReference>
<dbReference type="EMBL" id="LT906446">
    <property type="protein sequence ID" value="SNV03371.1"/>
    <property type="molecule type" value="Genomic_DNA"/>
</dbReference>
<dbReference type="PANTHER" id="PTHR42788">
    <property type="entry name" value="TAURINE IMPORT ATP-BINDING PROTEIN-RELATED"/>
    <property type="match status" value="1"/>
</dbReference>
<dbReference type="RefSeq" id="WP_027890050.1">
    <property type="nucleotide sequence ID" value="NZ_LT906446.1"/>
</dbReference>
<dbReference type="EC" id="3.6.3.-" evidence="5"/>